<dbReference type="EMBL" id="JAMFTS010000004">
    <property type="protein sequence ID" value="KAJ4764513.1"/>
    <property type="molecule type" value="Genomic_DNA"/>
</dbReference>
<gene>
    <name evidence="2" type="ORF">LUZ62_074888</name>
</gene>
<dbReference type="Proteomes" id="UP001140206">
    <property type="component" value="Chromosome 4"/>
</dbReference>
<evidence type="ECO:0000256" key="1">
    <source>
        <dbReference type="SAM" id="SignalP"/>
    </source>
</evidence>
<dbReference type="PANTHER" id="PTHR34458:SF5">
    <property type="entry name" value="POLLEN OLE E 1 ALLERGEN AND EXTENSIN FAMILY PROTEIN"/>
    <property type="match status" value="1"/>
</dbReference>
<accession>A0AAV8DE19</accession>
<organism evidence="2 3">
    <name type="scientific">Rhynchospora pubera</name>
    <dbReference type="NCBI Taxonomy" id="906938"/>
    <lineage>
        <taxon>Eukaryota</taxon>
        <taxon>Viridiplantae</taxon>
        <taxon>Streptophyta</taxon>
        <taxon>Embryophyta</taxon>
        <taxon>Tracheophyta</taxon>
        <taxon>Spermatophyta</taxon>
        <taxon>Magnoliopsida</taxon>
        <taxon>Liliopsida</taxon>
        <taxon>Poales</taxon>
        <taxon>Cyperaceae</taxon>
        <taxon>Cyperoideae</taxon>
        <taxon>Rhynchosporeae</taxon>
        <taxon>Rhynchospora</taxon>
    </lineage>
</organism>
<name>A0AAV8DE19_9POAL</name>
<dbReference type="InterPro" id="IPR040404">
    <property type="entry name" value="Phylloplanin-like"/>
</dbReference>
<reference evidence="2" key="1">
    <citation type="submission" date="2022-08" db="EMBL/GenBank/DDBJ databases">
        <authorList>
            <person name="Marques A."/>
        </authorList>
    </citation>
    <scope>NUCLEOTIDE SEQUENCE</scope>
    <source>
        <strain evidence="2">RhyPub2mFocal</strain>
        <tissue evidence="2">Leaves</tissue>
    </source>
</reference>
<keyword evidence="3" id="KW-1185">Reference proteome</keyword>
<dbReference type="PANTHER" id="PTHR34458">
    <property type="entry name" value="POLLEN OLE E 1 ALLERGEN AND EXTENSIN FAMILY PROTEIN-RELATED"/>
    <property type="match status" value="1"/>
</dbReference>
<protein>
    <submittedName>
        <fullName evidence="2">Pollen Ole e 1 allergen and extensin family protein</fullName>
    </submittedName>
</protein>
<feature type="chain" id="PRO_5043821174" evidence="1">
    <location>
        <begin position="25"/>
        <end position="147"/>
    </location>
</feature>
<proteinExistence type="predicted"/>
<evidence type="ECO:0000313" key="2">
    <source>
        <dbReference type="EMBL" id="KAJ4764513.1"/>
    </source>
</evidence>
<dbReference type="AlphaFoldDB" id="A0AAV8DE19"/>
<feature type="signal peptide" evidence="1">
    <location>
        <begin position="1"/>
        <end position="24"/>
    </location>
</feature>
<evidence type="ECO:0000313" key="3">
    <source>
        <dbReference type="Proteomes" id="UP001140206"/>
    </source>
</evidence>
<keyword evidence="1" id="KW-0732">Signal</keyword>
<comment type="caution">
    <text evidence="2">The sequence shown here is derived from an EMBL/GenBank/DDBJ whole genome shotgun (WGS) entry which is preliminary data.</text>
</comment>
<dbReference type="Pfam" id="PF01190">
    <property type="entry name" value="Pollen_Ole_e_1"/>
    <property type="match status" value="1"/>
</dbReference>
<sequence>MAVKLYALLAVLMFAGVVLPIAHAQLGTLVSTITGIVPCSLGNNISLPTTNVFPNASVQLTCGGNAIATTTTNSSGGFSFVIPSLLVSPVDLISKCNILVTTPLVSCNASLPTDGNLVSPLTFVNTTVSGIVRLAAVSFAFVRGLIG</sequence>